<sequence length="135" mass="16169">MNTLLHLFRTLPLISISFTCLILFFIFSICLYIYVNINLKGICKIIVDDDNWYKMPLSPLTFHLLSALPLVFFKEFLNIKFNINFKKLYGKNYYFSLNCSDLESLLRKYPVFFYMQYMIFFLGILFIVFLLISMI</sequence>
<feature type="transmembrane region" description="Helical" evidence="1">
    <location>
        <begin position="12"/>
        <end position="35"/>
    </location>
</feature>
<feature type="transmembrane region" description="Helical" evidence="1">
    <location>
        <begin position="111"/>
        <end position="132"/>
    </location>
</feature>
<evidence type="ECO:0000313" key="2">
    <source>
        <dbReference type="EMBL" id="RKG31006.1"/>
    </source>
</evidence>
<gene>
    <name evidence="2" type="ORF">D7V20_18810</name>
</gene>
<keyword evidence="1" id="KW-0472">Membrane</keyword>
<evidence type="ECO:0000313" key="3">
    <source>
        <dbReference type="Proteomes" id="UP000280405"/>
    </source>
</evidence>
<reference evidence="2 3" key="1">
    <citation type="submission" date="2018-09" db="EMBL/GenBank/DDBJ databases">
        <title>The draft genome of Acinetobacter spp. strains.</title>
        <authorList>
            <person name="Qin J."/>
            <person name="Feng Y."/>
            <person name="Zong Z."/>
        </authorList>
    </citation>
    <scope>NUCLEOTIDE SEQUENCE [LARGE SCALE GENOMIC DNA]</scope>
    <source>
        <strain evidence="2 3">WCHAc060115</strain>
    </source>
</reference>
<dbReference type="OrthoDB" id="6710277at2"/>
<name>A0A3A8EBW4_9GAMM</name>
<comment type="caution">
    <text evidence="2">The sequence shown here is derived from an EMBL/GenBank/DDBJ whole genome shotgun (WGS) entry which is preliminary data.</text>
</comment>
<keyword evidence="1" id="KW-0812">Transmembrane</keyword>
<dbReference type="EMBL" id="RAXT01000116">
    <property type="protein sequence ID" value="RKG31006.1"/>
    <property type="molecule type" value="Genomic_DNA"/>
</dbReference>
<organism evidence="2 3">
    <name type="scientific">Acinetobacter rongchengensis</name>
    <dbReference type="NCBI Taxonomy" id="2419601"/>
    <lineage>
        <taxon>Bacteria</taxon>
        <taxon>Pseudomonadati</taxon>
        <taxon>Pseudomonadota</taxon>
        <taxon>Gammaproteobacteria</taxon>
        <taxon>Moraxellales</taxon>
        <taxon>Moraxellaceae</taxon>
        <taxon>Acinetobacter</taxon>
    </lineage>
</organism>
<protein>
    <submittedName>
        <fullName evidence="2">Uncharacterized protein</fullName>
    </submittedName>
</protein>
<dbReference type="Proteomes" id="UP000280405">
    <property type="component" value="Unassembled WGS sequence"/>
</dbReference>
<accession>A0A3A8EBW4</accession>
<evidence type="ECO:0000256" key="1">
    <source>
        <dbReference type="SAM" id="Phobius"/>
    </source>
</evidence>
<keyword evidence="3" id="KW-1185">Reference proteome</keyword>
<keyword evidence="1" id="KW-1133">Transmembrane helix</keyword>
<proteinExistence type="predicted"/>
<dbReference type="AlphaFoldDB" id="A0A3A8EBW4"/>
<feature type="transmembrane region" description="Helical" evidence="1">
    <location>
        <begin position="56"/>
        <end position="73"/>
    </location>
</feature>